<gene>
    <name evidence="2" type="ORF">Pla100_63000</name>
</gene>
<accession>A0A5C5YUD6</accession>
<keyword evidence="1" id="KW-1133">Transmembrane helix</keyword>
<keyword evidence="1" id="KW-0472">Membrane</keyword>
<organism evidence="2 3">
    <name type="scientific">Neorhodopirellula pilleata</name>
    <dbReference type="NCBI Taxonomy" id="2714738"/>
    <lineage>
        <taxon>Bacteria</taxon>
        <taxon>Pseudomonadati</taxon>
        <taxon>Planctomycetota</taxon>
        <taxon>Planctomycetia</taxon>
        <taxon>Pirellulales</taxon>
        <taxon>Pirellulaceae</taxon>
        <taxon>Neorhodopirellula</taxon>
    </lineage>
</organism>
<proteinExistence type="predicted"/>
<evidence type="ECO:0000313" key="3">
    <source>
        <dbReference type="Proteomes" id="UP000316213"/>
    </source>
</evidence>
<feature type="transmembrane region" description="Helical" evidence="1">
    <location>
        <begin position="14"/>
        <end position="31"/>
    </location>
</feature>
<name>A0A5C5YUD6_9BACT</name>
<reference evidence="2 3" key="1">
    <citation type="submission" date="2019-02" db="EMBL/GenBank/DDBJ databases">
        <title>Deep-cultivation of Planctomycetes and their phenomic and genomic characterization uncovers novel biology.</title>
        <authorList>
            <person name="Wiegand S."/>
            <person name="Jogler M."/>
            <person name="Boedeker C."/>
            <person name="Pinto D."/>
            <person name="Vollmers J."/>
            <person name="Rivas-Marin E."/>
            <person name="Kohn T."/>
            <person name="Peeters S.H."/>
            <person name="Heuer A."/>
            <person name="Rast P."/>
            <person name="Oberbeckmann S."/>
            <person name="Bunk B."/>
            <person name="Jeske O."/>
            <person name="Meyerdierks A."/>
            <person name="Storesund J.E."/>
            <person name="Kallscheuer N."/>
            <person name="Luecker S."/>
            <person name="Lage O.M."/>
            <person name="Pohl T."/>
            <person name="Merkel B.J."/>
            <person name="Hornburger P."/>
            <person name="Mueller R.-W."/>
            <person name="Bruemmer F."/>
            <person name="Labrenz M."/>
            <person name="Spormann A.M."/>
            <person name="Op Den Camp H."/>
            <person name="Overmann J."/>
            <person name="Amann R."/>
            <person name="Jetten M.S.M."/>
            <person name="Mascher T."/>
            <person name="Medema M.H."/>
            <person name="Devos D.P."/>
            <person name="Kaster A.-K."/>
            <person name="Ovreas L."/>
            <person name="Rohde M."/>
            <person name="Galperin M.Y."/>
            <person name="Jogler C."/>
        </authorList>
    </citation>
    <scope>NUCLEOTIDE SEQUENCE [LARGE SCALE GENOMIC DNA]</scope>
    <source>
        <strain evidence="2 3">Pla100</strain>
    </source>
</reference>
<protein>
    <submittedName>
        <fullName evidence="2">Uncharacterized protein</fullName>
    </submittedName>
</protein>
<dbReference type="EMBL" id="SJPM01000053">
    <property type="protein sequence ID" value="TWT78594.1"/>
    <property type="molecule type" value="Genomic_DNA"/>
</dbReference>
<dbReference type="AlphaFoldDB" id="A0A5C5YUD6"/>
<dbReference type="RefSeq" id="WP_146583066.1">
    <property type="nucleotide sequence ID" value="NZ_SJPM01000053.1"/>
</dbReference>
<sequence>MDAREPTASRRRRWLRWVIAVAAITCGIVWFRHVQEPYRETQKLHNLIQSLASRCPPDMEQTQWKIAVDWTNNLNGNSLVWGFKDGAAIRKHRQEIEARLQREVDMDTINWIWDRYAELCPAGSRYQQWRQVMLDEIAKISRSR</sequence>
<comment type="caution">
    <text evidence="2">The sequence shown here is derived from an EMBL/GenBank/DDBJ whole genome shotgun (WGS) entry which is preliminary data.</text>
</comment>
<dbReference type="OrthoDB" id="284889at2"/>
<evidence type="ECO:0000313" key="2">
    <source>
        <dbReference type="EMBL" id="TWT78594.1"/>
    </source>
</evidence>
<keyword evidence="1" id="KW-0812">Transmembrane</keyword>
<dbReference type="Proteomes" id="UP000316213">
    <property type="component" value="Unassembled WGS sequence"/>
</dbReference>
<evidence type="ECO:0000256" key="1">
    <source>
        <dbReference type="SAM" id="Phobius"/>
    </source>
</evidence>
<keyword evidence="3" id="KW-1185">Reference proteome</keyword>